<gene>
    <name evidence="1" type="ORF">CW354_09710</name>
</gene>
<dbReference type="Proteomes" id="UP000239504">
    <property type="component" value="Unassembled WGS sequence"/>
</dbReference>
<proteinExistence type="predicted"/>
<evidence type="ECO:0008006" key="3">
    <source>
        <dbReference type="Google" id="ProtNLM"/>
    </source>
</evidence>
<keyword evidence="2" id="KW-1185">Reference proteome</keyword>
<sequence>MDDFRFDWSAFFVVGQIWPRLYPEAMPMPNLIPISPPDSPASIGECLKVLYSPSHRRDGRWGTKVSPALDEALSKIEAQGLAEIYDLKSPILPYQLGELRKRMNITIDEITTGGFHQISLEGLLCGNVVINGSDEFSIQVMRGWTKTKKRPPFVIMNEANVEKALSELLENHARLAEIAEASLAYSKEFLPPAKLIQRYDEAYRAIR</sequence>
<organism evidence="1 2">
    <name type="scientific">Hyphococcus luteus</name>
    <dbReference type="NCBI Taxonomy" id="2058213"/>
    <lineage>
        <taxon>Bacteria</taxon>
        <taxon>Pseudomonadati</taxon>
        <taxon>Pseudomonadota</taxon>
        <taxon>Alphaproteobacteria</taxon>
        <taxon>Parvularculales</taxon>
        <taxon>Parvularculaceae</taxon>
        <taxon>Hyphococcus</taxon>
    </lineage>
</organism>
<evidence type="ECO:0000313" key="2">
    <source>
        <dbReference type="Proteomes" id="UP000239504"/>
    </source>
</evidence>
<accession>A0A2S7K7V2</accession>
<dbReference type="AlphaFoldDB" id="A0A2S7K7V2"/>
<name>A0A2S7K7V2_9PROT</name>
<dbReference type="EMBL" id="PJCH01000005">
    <property type="protein sequence ID" value="PQA88548.1"/>
    <property type="molecule type" value="Genomic_DNA"/>
</dbReference>
<reference evidence="1 2" key="1">
    <citation type="submission" date="2017-12" db="EMBL/GenBank/DDBJ databases">
        <authorList>
            <person name="Hurst M.R.H."/>
        </authorList>
    </citation>
    <scope>NUCLEOTIDE SEQUENCE [LARGE SCALE GENOMIC DNA]</scope>
    <source>
        <strain evidence="1 2">SY-3-19</strain>
    </source>
</reference>
<evidence type="ECO:0000313" key="1">
    <source>
        <dbReference type="EMBL" id="PQA88548.1"/>
    </source>
</evidence>
<protein>
    <recommendedName>
        <fullName evidence="3">Glycosyltransferase family 1 protein</fullName>
    </recommendedName>
</protein>
<comment type="caution">
    <text evidence="1">The sequence shown here is derived from an EMBL/GenBank/DDBJ whole genome shotgun (WGS) entry which is preliminary data.</text>
</comment>